<evidence type="ECO:0008006" key="3">
    <source>
        <dbReference type="Google" id="ProtNLM"/>
    </source>
</evidence>
<keyword evidence="2" id="KW-1185">Reference proteome</keyword>
<dbReference type="STRING" id="40754.THII_1855"/>
<organism evidence="1 2">
    <name type="scientific">Thioploca ingrica</name>
    <dbReference type="NCBI Taxonomy" id="40754"/>
    <lineage>
        <taxon>Bacteria</taxon>
        <taxon>Pseudomonadati</taxon>
        <taxon>Pseudomonadota</taxon>
        <taxon>Gammaproteobacteria</taxon>
        <taxon>Thiotrichales</taxon>
        <taxon>Thiotrichaceae</taxon>
        <taxon>Thioploca</taxon>
    </lineage>
</organism>
<dbReference type="HOGENOM" id="CLU_775996_0_0_6"/>
<accession>A0A090AKI0</accession>
<dbReference type="InterPro" id="IPR027417">
    <property type="entry name" value="P-loop_NTPase"/>
</dbReference>
<dbReference type="AlphaFoldDB" id="A0A090AKI0"/>
<dbReference type="EMBL" id="AP014633">
    <property type="protein sequence ID" value="BAP56152.1"/>
    <property type="molecule type" value="Genomic_DNA"/>
</dbReference>
<protein>
    <recommendedName>
        <fullName evidence="3">Orc1-like AAA ATPase domain-containing protein</fullName>
    </recommendedName>
</protein>
<gene>
    <name evidence="1" type="ORF">THII_1855</name>
</gene>
<dbReference type="Proteomes" id="UP000031623">
    <property type="component" value="Chromosome"/>
</dbReference>
<proteinExistence type="predicted"/>
<name>A0A090AKI0_9GAMM</name>
<dbReference type="Gene3D" id="3.40.50.300">
    <property type="entry name" value="P-loop containing nucleotide triphosphate hydrolases"/>
    <property type="match status" value="1"/>
</dbReference>
<dbReference type="KEGG" id="tig:THII_1855"/>
<reference evidence="1 2" key="1">
    <citation type="journal article" date="2014" name="ISME J.">
        <title>Ecophysiology of Thioploca ingrica as revealed by the complete genome sequence supplemented with proteomic evidence.</title>
        <authorList>
            <person name="Kojima H."/>
            <person name="Ogura Y."/>
            <person name="Yamamoto N."/>
            <person name="Togashi T."/>
            <person name="Mori H."/>
            <person name="Watanabe T."/>
            <person name="Nemoto F."/>
            <person name="Kurokawa K."/>
            <person name="Hayashi T."/>
            <person name="Fukui M."/>
        </authorList>
    </citation>
    <scope>NUCLEOTIDE SEQUENCE [LARGE SCALE GENOMIC DNA]</scope>
</reference>
<evidence type="ECO:0000313" key="2">
    <source>
        <dbReference type="Proteomes" id="UP000031623"/>
    </source>
</evidence>
<dbReference type="OrthoDB" id="9772976at2"/>
<evidence type="ECO:0000313" key="1">
    <source>
        <dbReference type="EMBL" id="BAP56152.1"/>
    </source>
</evidence>
<dbReference type="SUPFAM" id="SSF52540">
    <property type="entry name" value="P-loop containing nucleoside triphosphate hydrolases"/>
    <property type="match status" value="1"/>
</dbReference>
<sequence length="357" mass="41545">MSFLKLETPKKIERYEKLGYLSNPFPIRGKVAAEVYVERPELNSLQNELSNFLVANKESGGFWVLEAARGIGKSNFLQHIEWELKQAQQNGLLTTKIVSKYISGFISSRELVEELVVTIGEERFKDFLEQKISLPSSLRGTDLWRFLESEAIKQMGLSRVENPHAQFLMKWLMGNTTLAREREQYQIWSKERVPPAVAFPYLKTIITGMRERNIIDKVILLVDEFEDVQQFGKKEKTEFIQTFKNMLNCFNWDTLFVIVAGQEGSFTTIGSQYTSLADRWRRVSLKPIESSTQAVQLAQAYMEHFHKIYCIERNKKANNITLQPTEQEIKLIYADLDKSVKTQRDLLDKLYQYIESK</sequence>